<gene>
    <name evidence="7" type="ORF">SGUI_2974</name>
</gene>
<feature type="signal peptide" evidence="5">
    <location>
        <begin position="1"/>
        <end position="20"/>
    </location>
</feature>
<organism evidence="7 8">
    <name type="scientific">Serinicoccus hydrothermalis</name>
    <dbReference type="NCBI Taxonomy" id="1758689"/>
    <lineage>
        <taxon>Bacteria</taxon>
        <taxon>Bacillati</taxon>
        <taxon>Actinomycetota</taxon>
        <taxon>Actinomycetes</taxon>
        <taxon>Micrococcales</taxon>
        <taxon>Ornithinimicrobiaceae</taxon>
        <taxon>Serinicoccus</taxon>
    </lineage>
</organism>
<dbReference type="GO" id="GO:0047769">
    <property type="term" value="F:arogenate dehydratase activity"/>
    <property type="evidence" value="ECO:0007669"/>
    <property type="project" value="UniProtKB-EC"/>
</dbReference>
<dbReference type="InterPro" id="IPR001638">
    <property type="entry name" value="Solute-binding_3/MltF_N"/>
</dbReference>
<dbReference type="EMBL" id="CP014989">
    <property type="protein sequence ID" value="ANS80370.1"/>
    <property type="molecule type" value="Genomic_DNA"/>
</dbReference>
<dbReference type="GO" id="GO:0030313">
    <property type="term" value="C:cell envelope"/>
    <property type="evidence" value="ECO:0007669"/>
    <property type="project" value="UniProtKB-SubCell"/>
</dbReference>
<sequence length="274" mass="29995">MRITRRGQVMVWGVAALALAGCSGGDEDTGASALDTILEEGSLQVCTTGDYPPFTELDADSGEFSGIDVDMARDLADSLGVEVEFVQTSWDTLMEDFLADCDIAVGGISISTERAQQAFFSEAVMADGKTPIARCEDVDKYRTVEQINDPDVTSIMPSGGTNEVFAQENYPDGDLVTHDNLTIFDEIVEGRADVMTTDRSEVLYVAHEYEGELCPTNPDEPFDYFEKAYLLPRGDVVLKEYVDQWLTMAKGDGTYDAITEPWVGDVDLSLPEDE</sequence>
<dbReference type="InterPro" id="IPR018313">
    <property type="entry name" value="SBP_3_CS"/>
</dbReference>
<comment type="subcellular location">
    <subcellularLocation>
        <location evidence="1">Cell envelope</location>
    </subcellularLocation>
</comment>
<dbReference type="AlphaFoldDB" id="A0A1B1NG10"/>
<dbReference type="SUPFAM" id="SSF53850">
    <property type="entry name" value="Periplasmic binding protein-like II"/>
    <property type="match status" value="1"/>
</dbReference>
<dbReference type="KEGG" id="serj:SGUI_2974"/>
<dbReference type="STRING" id="1758689.SGUI_2974"/>
<dbReference type="GO" id="GO:0004664">
    <property type="term" value="F:prephenate dehydratase activity"/>
    <property type="evidence" value="ECO:0007669"/>
    <property type="project" value="UniProtKB-EC"/>
</dbReference>
<keyword evidence="3 5" id="KW-0732">Signal</keyword>
<evidence type="ECO:0000313" key="7">
    <source>
        <dbReference type="EMBL" id="ANS80370.1"/>
    </source>
</evidence>
<dbReference type="SMART" id="SM00062">
    <property type="entry name" value="PBPb"/>
    <property type="match status" value="1"/>
</dbReference>
<keyword evidence="8" id="KW-1185">Reference proteome</keyword>
<dbReference type="EC" id="4.2.1.91" evidence="7"/>
<evidence type="ECO:0000256" key="2">
    <source>
        <dbReference type="ARBA" id="ARBA00010333"/>
    </source>
</evidence>
<evidence type="ECO:0000256" key="3">
    <source>
        <dbReference type="ARBA" id="ARBA00022729"/>
    </source>
</evidence>
<feature type="chain" id="PRO_5038509993" evidence="5">
    <location>
        <begin position="21"/>
        <end position="274"/>
    </location>
</feature>
<proteinExistence type="inferred from homology"/>
<evidence type="ECO:0000256" key="4">
    <source>
        <dbReference type="RuleBase" id="RU003744"/>
    </source>
</evidence>
<dbReference type="PATRIC" id="fig|1758689.4.peg.3103"/>
<keyword evidence="7" id="KW-0456">Lyase</keyword>
<dbReference type="Gene3D" id="3.40.190.10">
    <property type="entry name" value="Periplasmic binding protein-like II"/>
    <property type="match status" value="2"/>
</dbReference>
<evidence type="ECO:0000256" key="1">
    <source>
        <dbReference type="ARBA" id="ARBA00004196"/>
    </source>
</evidence>
<dbReference type="PROSITE" id="PS01039">
    <property type="entry name" value="SBP_BACTERIAL_3"/>
    <property type="match status" value="1"/>
</dbReference>
<protein>
    <submittedName>
        <fullName evidence="7">Cyclohexadienyl dehydratase</fullName>
        <ecNumber evidence="7">4.2.1.51</ecNumber>
        <ecNumber evidence="7">4.2.1.91</ecNumber>
    </submittedName>
</protein>
<dbReference type="PANTHER" id="PTHR35936">
    <property type="entry name" value="MEMBRANE-BOUND LYTIC MUREIN TRANSGLYCOSYLASE F"/>
    <property type="match status" value="1"/>
</dbReference>
<dbReference type="OrthoDB" id="4633994at2"/>
<dbReference type="RefSeq" id="WP_066641664.1">
    <property type="nucleotide sequence ID" value="NZ_CP014989.1"/>
</dbReference>
<dbReference type="Proteomes" id="UP000092482">
    <property type="component" value="Chromosome"/>
</dbReference>
<evidence type="ECO:0000259" key="6">
    <source>
        <dbReference type="SMART" id="SM00062"/>
    </source>
</evidence>
<dbReference type="Pfam" id="PF00497">
    <property type="entry name" value="SBP_bac_3"/>
    <property type="match status" value="1"/>
</dbReference>
<dbReference type="PANTHER" id="PTHR35936:SF19">
    <property type="entry name" value="AMINO-ACID-BINDING PROTEIN YXEM-RELATED"/>
    <property type="match status" value="1"/>
</dbReference>
<reference evidence="7 8" key="1">
    <citation type="submission" date="2016-03" db="EMBL/GenBank/DDBJ databases">
        <title>Shallow-sea hydrothermal system.</title>
        <authorList>
            <person name="Tang K."/>
        </authorList>
    </citation>
    <scope>NUCLEOTIDE SEQUENCE [LARGE SCALE GENOMIC DNA]</scope>
    <source>
        <strain evidence="7 8">JLT9</strain>
    </source>
</reference>
<evidence type="ECO:0000256" key="5">
    <source>
        <dbReference type="SAM" id="SignalP"/>
    </source>
</evidence>
<feature type="domain" description="Solute-binding protein family 3/N-terminal" evidence="6">
    <location>
        <begin position="42"/>
        <end position="266"/>
    </location>
</feature>
<comment type="similarity">
    <text evidence="2 4">Belongs to the bacterial solute-binding protein 3 family.</text>
</comment>
<dbReference type="EC" id="4.2.1.51" evidence="7"/>
<name>A0A1B1NG10_9MICO</name>
<accession>A0A1B1NG10</accession>
<dbReference type="PROSITE" id="PS51257">
    <property type="entry name" value="PROKAR_LIPOPROTEIN"/>
    <property type="match status" value="1"/>
</dbReference>
<evidence type="ECO:0000313" key="8">
    <source>
        <dbReference type="Proteomes" id="UP000092482"/>
    </source>
</evidence>